<keyword evidence="3" id="KW-1185">Reference proteome</keyword>
<comment type="caution">
    <text evidence="2">The sequence shown here is derived from an EMBL/GenBank/DDBJ whole genome shotgun (WGS) entry which is preliminary data.</text>
</comment>
<reference evidence="2" key="1">
    <citation type="journal article" date="2022" name="bioRxiv">
        <title>Sequencing and chromosome-scale assembly of the giantPleurodeles waltlgenome.</title>
        <authorList>
            <person name="Brown T."/>
            <person name="Elewa A."/>
            <person name="Iarovenko S."/>
            <person name="Subramanian E."/>
            <person name="Araus A.J."/>
            <person name="Petzold A."/>
            <person name="Susuki M."/>
            <person name="Suzuki K.-i.T."/>
            <person name="Hayashi T."/>
            <person name="Toyoda A."/>
            <person name="Oliveira C."/>
            <person name="Osipova E."/>
            <person name="Leigh N.D."/>
            <person name="Simon A."/>
            <person name="Yun M.H."/>
        </authorList>
    </citation>
    <scope>NUCLEOTIDE SEQUENCE</scope>
    <source>
        <strain evidence="2">20211129_DDA</strain>
        <tissue evidence="2">Liver</tissue>
    </source>
</reference>
<dbReference type="AlphaFoldDB" id="A0AAV7P0L9"/>
<dbReference type="Proteomes" id="UP001066276">
    <property type="component" value="Chromosome 8"/>
</dbReference>
<evidence type="ECO:0000313" key="2">
    <source>
        <dbReference type="EMBL" id="KAJ1118670.1"/>
    </source>
</evidence>
<evidence type="ECO:0000256" key="1">
    <source>
        <dbReference type="SAM" id="MobiDB-lite"/>
    </source>
</evidence>
<sequence>MGDHRVPYTHCPTEQKPRSTEGFDHVGVGCHDQDEFCDDACGAAGGSLHGQRVGSGPCWVSAPRPHTARSSGDAHKSADNWHVLKPSGLRRPGLLRIVRHTERALDLTVALRKRQVQGGSVPLYPKHPVVTNAHWHNPMQ</sequence>
<accession>A0AAV7P0L9</accession>
<protein>
    <submittedName>
        <fullName evidence="2">Uncharacterized protein</fullName>
    </submittedName>
</protein>
<dbReference type="EMBL" id="JANPWB010000012">
    <property type="protein sequence ID" value="KAJ1118670.1"/>
    <property type="molecule type" value="Genomic_DNA"/>
</dbReference>
<evidence type="ECO:0000313" key="3">
    <source>
        <dbReference type="Proteomes" id="UP001066276"/>
    </source>
</evidence>
<proteinExistence type="predicted"/>
<organism evidence="2 3">
    <name type="scientific">Pleurodeles waltl</name>
    <name type="common">Iberian ribbed newt</name>
    <dbReference type="NCBI Taxonomy" id="8319"/>
    <lineage>
        <taxon>Eukaryota</taxon>
        <taxon>Metazoa</taxon>
        <taxon>Chordata</taxon>
        <taxon>Craniata</taxon>
        <taxon>Vertebrata</taxon>
        <taxon>Euteleostomi</taxon>
        <taxon>Amphibia</taxon>
        <taxon>Batrachia</taxon>
        <taxon>Caudata</taxon>
        <taxon>Salamandroidea</taxon>
        <taxon>Salamandridae</taxon>
        <taxon>Pleurodelinae</taxon>
        <taxon>Pleurodeles</taxon>
    </lineage>
</organism>
<name>A0AAV7P0L9_PLEWA</name>
<gene>
    <name evidence="2" type="ORF">NDU88_006858</name>
</gene>
<feature type="region of interest" description="Disordered" evidence="1">
    <location>
        <begin position="1"/>
        <end position="20"/>
    </location>
</feature>